<name>A0A812NEG3_9DINO</name>
<evidence type="ECO:0000256" key="1">
    <source>
        <dbReference type="SAM" id="MobiDB-lite"/>
    </source>
</evidence>
<protein>
    <submittedName>
        <fullName evidence="2">Pol protein</fullName>
    </submittedName>
</protein>
<feature type="region of interest" description="Disordered" evidence="1">
    <location>
        <begin position="82"/>
        <end position="105"/>
    </location>
</feature>
<dbReference type="Proteomes" id="UP000601435">
    <property type="component" value="Unassembled WGS sequence"/>
</dbReference>
<evidence type="ECO:0000313" key="3">
    <source>
        <dbReference type="Proteomes" id="UP000601435"/>
    </source>
</evidence>
<reference evidence="2" key="1">
    <citation type="submission" date="2021-02" db="EMBL/GenBank/DDBJ databases">
        <authorList>
            <person name="Dougan E. K."/>
            <person name="Rhodes N."/>
            <person name="Thang M."/>
            <person name="Chan C."/>
        </authorList>
    </citation>
    <scope>NUCLEOTIDE SEQUENCE</scope>
</reference>
<evidence type="ECO:0000313" key="2">
    <source>
        <dbReference type="EMBL" id="CAE7302743.1"/>
    </source>
</evidence>
<feature type="region of interest" description="Disordered" evidence="1">
    <location>
        <begin position="1"/>
        <end position="20"/>
    </location>
</feature>
<proteinExistence type="predicted"/>
<dbReference type="EMBL" id="CAJNJA010012694">
    <property type="protein sequence ID" value="CAE7302743.1"/>
    <property type="molecule type" value="Genomic_DNA"/>
</dbReference>
<comment type="caution">
    <text evidence="2">The sequence shown here is derived from an EMBL/GenBank/DDBJ whole genome shotgun (WGS) entry which is preliminary data.</text>
</comment>
<organism evidence="2 3">
    <name type="scientific">Symbiodinium necroappetens</name>
    <dbReference type="NCBI Taxonomy" id="1628268"/>
    <lineage>
        <taxon>Eukaryota</taxon>
        <taxon>Sar</taxon>
        <taxon>Alveolata</taxon>
        <taxon>Dinophyceae</taxon>
        <taxon>Suessiales</taxon>
        <taxon>Symbiodiniaceae</taxon>
        <taxon>Symbiodinium</taxon>
    </lineage>
</organism>
<sequence length="105" mass="11461">MERVRQYVKDEQGHGLPTREGEDCDLKVIYEVFGRACYKPFDNVATALFSPKSTDCVLDLGCTSARLRPWFLEQGISGADVSRLEGHGAEPGPGCPSDAPESRTA</sequence>
<gene>
    <name evidence="2" type="primary">Pol</name>
    <name evidence="2" type="ORF">SNEC2469_LOCUS7483</name>
</gene>
<dbReference type="AlphaFoldDB" id="A0A812NEG3"/>
<keyword evidence="3" id="KW-1185">Reference proteome</keyword>
<accession>A0A812NEG3</accession>
<dbReference type="OrthoDB" id="432039at2759"/>